<dbReference type="GeneID" id="83014134"/>
<feature type="domain" description="DHHA1" evidence="7">
    <location>
        <begin position="332"/>
        <end position="420"/>
    </location>
</feature>
<evidence type="ECO:0000256" key="4">
    <source>
        <dbReference type="ARBA" id="ARBA00022801"/>
    </source>
</evidence>
<accession>A0A412G6Y8</accession>
<evidence type="ECO:0000313" key="10">
    <source>
        <dbReference type="Proteomes" id="UP000284178"/>
    </source>
</evidence>
<feature type="domain" description="DDH" evidence="6">
    <location>
        <begin position="73"/>
        <end position="200"/>
    </location>
</feature>
<dbReference type="Pfam" id="PF01368">
    <property type="entry name" value="DHH"/>
    <property type="match status" value="1"/>
</dbReference>
<dbReference type="InterPro" id="IPR041122">
    <property type="entry name" value="RecJ_OB"/>
</dbReference>
<evidence type="ECO:0000256" key="1">
    <source>
        <dbReference type="ARBA" id="ARBA00005915"/>
    </source>
</evidence>
<proteinExistence type="inferred from homology"/>
<evidence type="ECO:0000259" key="7">
    <source>
        <dbReference type="Pfam" id="PF02272"/>
    </source>
</evidence>
<evidence type="ECO:0000259" key="6">
    <source>
        <dbReference type="Pfam" id="PF01368"/>
    </source>
</evidence>
<protein>
    <recommendedName>
        <fullName evidence="2">Single-stranded-DNA-specific exonuclease RecJ</fullName>
    </recommendedName>
</protein>
<dbReference type="SUPFAM" id="SSF64182">
    <property type="entry name" value="DHH phosphoesterases"/>
    <property type="match status" value="1"/>
</dbReference>
<dbReference type="GO" id="GO:0004527">
    <property type="term" value="F:exonuclease activity"/>
    <property type="evidence" value="ECO:0007669"/>
    <property type="project" value="UniProtKB-KW"/>
</dbReference>
<dbReference type="EMBL" id="QRUP01000001">
    <property type="protein sequence ID" value="RGR77045.1"/>
    <property type="molecule type" value="Genomic_DNA"/>
</dbReference>
<reference evidence="9 10" key="1">
    <citation type="submission" date="2018-08" db="EMBL/GenBank/DDBJ databases">
        <title>A genome reference for cultivated species of the human gut microbiota.</title>
        <authorList>
            <person name="Zou Y."/>
            <person name="Xue W."/>
            <person name="Luo G."/>
        </authorList>
    </citation>
    <scope>NUCLEOTIDE SEQUENCE [LARGE SCALE GENOMIC DNA]</scope>
    <source>
        <strain evidence="9 10">AF24-29</strain>
    </source>
</reference>
<dbReference type="Pfam" id="PF02272">
    <property type="entry name" value="DHHA1"/>
    <property type="match status" value="1"/>
</dbReference>
<dbReference type="AlphaFoldDB" id="A0A412G6Y8"/>
<dbReference type="Pfam" id="PF17768">
    <property type="entry name" value="RecJ_OB"/>
    <property type="match status" value="1"/>
</dbReference>
<evidence type="ECO:0000256" key="3">
    <source>
        <dbReference type="ARBA" id="ARBA00022722"/>
    </source>
</evidence>
<dbReference type="GO" id="GO:0003676">
    <property type="term" value="F:nucleic acid binding"/>
    <property type="evidence" value="ECO:0007669"/>
    <property type="project" value="InterPro"/>
</dbReference>
<name>A0A412G6Y8_9FIRM</name>
<organism evidence="9 10">
    <name type="scientific">Holdemania filiformis</name>
    <dbReference type="NCBI Taxonomy" id="61171"/>
    <lineage>
        <taxon>Bacteria</taxon>
        <taxon>Bacillati</taxon>
        <taxon>Bacillota</taxon>
        <taxon>Erysipelotrichia</taxon>
        <taxon>Erysipelotrichales</taxon>
        <taxon>Erysipelotrichaceae</taxon>
        <taxon>Holdemania</taxon>
    </lineage>
</organism>
<dbReference type="Gene3D" id="3.10.310.30">
    <property type="match status" value="1"/>
</dbReference>
<feature type="domain" description="RecJ OB" evidence="8">
    <location>
        <begin position="436"/>
        <end position="531"/>
    </location>
</feature>
<dbReference type="RefSeq" id="WP_117892893.1">
    <property type="nucleotide sequence ID" value="NZ_CABJCV010000001.1"/>
</dbReference>
<dbReference type="InterPro" id="IPR038763">
    <property type="entry name" value="DHH_sf"/>
</dbReference>
<dbReference type="Proteomes" id="UP000284178">
    <property type="component" value="Unassembled WGS sequence"/>
</dbReference>
<evidence type="ECO:0000256" key="5">
    <source>
        <dbReference type="ARBA" id="ARBA00022839"/>
    </source>
</evidence>
<keyword evidence="4" id="KW-0378">Hydrolase</keyword>
<dbReference type="InterPro" id="IPR001667">
    <property type="entry name" value="DDH_dom"/>
</dbReference>
<evidence type="ECO:0000256" key="2">
    <source>
        <dbReference type="ARBA" id="ARBA00019841"/>
    </source>
</evidence>
<dbReference type="PANTHER" id="PTHR30255:SF2">
    <property type="entry name" value="SINGLE-STRANDED-DNA-SPECIFIC EXONUCLEASE RECJ"/>
    <property type="match status" value="1"/>
</dbReference>
<gene>
    <name evidence="9" type="ORF">DWY25_01765</name>
</gene>
<evidence type="ECO:0000259" key="8">
    <source>
        <dbReference type="Pfam" id="PF17768"/>
    </source>
</evidence>
<comment type="caution">
    <text evidence="9">The sequence shown here is derived from an EMBL/GenBank/DDBJ whole genome shotgun (WGS) entry which is preliminary data.</text>
</comment>
<dbReference type="InterPro" id="IPR003156">
    <property type="entry name" value="DHHA1_dom"/>
</dbReference>
<dbReference type="PANTHER" id="PTHR30255">
    <property type="entry name" value="SINGLE-STRANDED-DNA-SPECIFIC EXONUCLEASE RECJ"/>
    <property type="match status" value="1"/>
</dbReference>
<comment type="similarity">
    <text evidence="1">Belongs to the RecJ family.</text>
</comment>
<keyword evidence="10" id="KW-1185">Reference proteome</keyword>
<dbReference type="InterPro" id="IPR051673">
    <property type="entry name" value="SSDNA_exonuclease_RecJ"/>
</dbReference>
<evidence type="ECO:0000313" key="9">
    <source>
        <dbReference type="EMBL" id="RGR77045.1"/>
    </source>
</evidence>
<keyword evidence="5" id="KW-0269">Exonuclease</keyword>
<sequence>MKIERIETHGEEQRIRQNFGVSELCAKVLACRCQDDEQIRQVLNQDLTLHPCQSPELTQILKRLDTARQRHEKVLIAGDYDADGLCATAIMKEALDRAGIVSGFYIPHRLNEGYGLSAQTVQLARDKGYSLILTVDNGVAAHPALTLAKQLGVEVIVTDHHVIQQEPECLTLLHPTRMGKPWQYCCGAGVALQLSMAMTGPRKRPIMLAAIATIADMMPLWEENRILVRLGLKYLNERQFTAIEALNEKKCELWTEKEVAYQIVPKLNAAGRLAELCNINNIVRYLLLEDPAQIESAAAQIRQINQKRRQMSDKMTKTAMEQMHPEDAFHVIADKEFHEGIIGLVAGRIMNETHRPTLVLAPSAQGYKGSVRSVPGLDIQVFFEDLRGYLIQFGGHAQAAGIEVAADQLEPLRQAILAKMETLDLALPEPTLQVLPVSAQEINLTALHELDQLAPFGQQFEPVTFEVSGLTILQYAKMKEIYPKWQTTNGVDLIDAISFNRELDNPHPASWIGQLQINRFRGREKCSILVETVE</sequence>
<dbReference type="Gene3D" id="3.90.1640.30">
    <property type="match status" value="1"/>
</dbReference>
<keyword evidence="3" id="KW-0540">Nuclease</keyword>